<protein>
    <submittedName>
        <fullName evidence="6">Uncharacterized protein</fullName>
    </submittedName>
</protein>
<dbReference type="PANTHER" id="PTHR12080">
    <property type="entry name" value="SIGNALING LYMPHOCYTIC ACTIVATION MOLECULE"/>
    <property type="match status" value="1"/>
</dbReference>
<sequence>DSGNYKAVANGEKYRTTAEYPVIVQAVTARISPGGLANLVESVIATICSDPLFVAPGSDLLLDVNKAAVGTEDDFIWQFNNTDNIVKYNNGGHPIVSPKYKDRAEFFAQNFSLLLRNVQHSDSGNYKAVANGEKHRIIAEYPVIVQDRVSAVNLTVTPDDPSFCNFTATCRTVDSLISGTFQCEKRTCRLLNQTDLKNSSLLVYVDEGSIICNHSNHVSWEQDTKTVGPICEKKTVPNTAVIAGISAAVVVGLVGCVFMLFRFCKYL</sequence>
<dbReference type="InterPro" id="IPR015631">
    <property type="entry name" value="CD2/SLAM_rcpt"/>
</dbReference>
<gene>
    <name evidence="6" type="ORF">AMECASPLE_028161</name>
</gene>
<dbReference type="SUPFAM" id="SSF48726">
    <property type="entry name" value="Immunoglobulin"/>
    <property type="match status" value="1"/>
</dbReference>
<reference evidence="6 7" key="1">
    <citation type="submission" date="2021-06" db="EMBL/GenBank/DDBJ databases">
        <authorList>
            <person name="Palmer J.M."/>
        </authorList>
    </citation>
    <scope>NUCLEOTIDE SEQUENCE [LARGE SCALE GENOMIC DNA]</scope>
    <source>
        <strain evidence="6 7">AS_MEX2019</strain>
        <tissue evidence="6">Muscle</tissue>
    </source>
</reference>
<feature type="non-terminal residue" evidence="6">
    <location>
        <position position="1"/>
    </location>
</feature>
<evidence type="ECO:0000256" key="3">
    <source>
        <dbReference type="ARBA" id="ARBA00023136"/>
    </source>
</evidence>
<keyword evidence="7" id="KW-1185">Reference proteome</keyword>
<dbReference type="PANTHER" id="PTHR12080:SF80">
    <property type="entry name" value="IMMUNOGLOBULIN V-SET DOMAIN-CONTAINING PROTEIN"/>
    <property type="match status" value="1"/>
</dbReference>
<evidence type="ECO:0000256" key="5">
    <source>
        <dbReference type="SAM" id="Phobius"/>
    </source>
</evidence>
<proteinExistence type="predicted"/>
<accession>A0ABV1A1L2</accession>
<keyword evidence="3 5" id="KW-0472">Membrane</keyword>
<evidence type="ECO:0000313" key="6">
    <source>
        <dbReference type="EMBL" id="MEQ2312176.1"/>
    </source>
</evidence>
<dbReference type="Proteomes" id="UP001469553">
    <property type="component" value="Unassembled WGS sequence"/>
</dbReference>
<organism evidence="6 7">
    <name type="scientific">Ameca splendens</name>
    <dbReference type="NCBI Taxonomy" id="208324"/>
    <lineage>
        <taxon>Eukaryota</taxon>
        <taxon>Metazoa</taxon>
        <taxon>Chordata</taxon>
        <taxon>Craniata</taxon>
        <taxon>Vertebrata</taxon>
        <taxon>Euteleostomi</taxon>
        <taxon>Actinopterygii</taxon>
        <taxon>Neopterygii</taxon>
        <taxon>Teleostei</taxon>
        <taxon>Neoteleostei</taxon>
        <taxon>Acanthomorphata</taxon>
        <taxon>Ovalentaria</taxon>
        <taxon>Atherinomorphae</taxon>
        <taxon>Cyprinodontiformes</taxon>
        <taxon>Goodeidae</taxon>
        <taxon>Ameca</taxon>
    </lineage>
</organism>
<keyword evidence="5" id="KW-1133">Transmembrane helix</keyword>
<evidence type="ECO:0000256" key="4">
    <source>
        <dbReference type="ARBA" id="ARBA00023180"/>
    </source>
</evidence>
<name>A0ABV1A1L2_9TELE</name>
<evidence type="ECO:0000313" key="7">
    <source>
        <dbReference type="Proteomes" id="UP001469553"/>
    </source>
</evidence>
<dbReference type="InterPro" id="IPR013783">
    <property type="entry name" value="Ig-like_fold"/>
</dbReference>
<feature type="transmembrane region" description="Helical" evidence="5">
    <location>
        <begin position="240"/>
        <end position="261"/>
    </location>
</feature>
<comment type="subcellular location">
    <subcellularLocation>
        <location evidence="1">Membrane</location>
    </subcellularLocation>
</comment>
<keyword evidence="4" id="KW-0325">Glycoprotein</keyword>
<dbReference type="Gene3D" id="2.60.40.10">
    <property type="entry name" value="Immunoglobulins"/>
    <property type="match status" value="1"/>
</dbReference>
<dbReference type="EMBL" id="JAHRIP010078305">
    <property type="protein sequence ID" value="MEQ2312176.1"/>
    <property type="molecule type" value="Genomic_DNA"/>
</dbReference>
<keyword evidence="2" id="KW-0732">Signal</keyword>
<evidence type="ECO:0000256" key="2">
    <source>
        <dbReference type="ARBA" id="ARBA00022729"/>
    </source>
</evidence>
<evidence type="ECO:0000256" key="1">
    <source>
        <dbReference type="ARBA" id="ARBA00004370"/>
    </source>
</evidence>
<keyword evidence="5" id="KW-0812">Transmembrane</keyword>
<comment type="caution">
    <text evidence="6">The sequence shown here is derived from an EMBL/GenBank/DDBJ whole genome shotgun (WGS) entry which is preliminary data.</text>
</comment>
<dbReference type="InterPro" id="IPR036179">
    <property type="entry name" value="Ig-like_dom_sf"/>
</dbReference>